<reference evidence="5" key="2">
    <citation type="submission" date="2021-04" db="EMBL/GenBank/DDBJ databases">
        <authorList>
            <person name="Gilroy R."/>
        </authorList>
    </citation>
    <scope>NUCLEOTIDE SEQUENCE</scope>
    <source>
        <strain evidence="5">378</strain>
    </source>
</reference>
<feature type="domain" description="Carbohydrate kinase PfkB" evidence="4">
    <location>
        <begin position="16"/>
        <end position="302"/>
    </location>
</feature>
<evidence type="ECO:0000256" key="3">
    <source>
        <dbReference type="ARBA" id="ARBA00022777"/>
    </source>
</evidence>
<dbReference type="GO" id="GO:0016301">
    <property type="term" value="F:kinase activity"/>
    <property type="evidence" value="ECO:0007669"/>
    <property type="project" value="UniProtKB-KW"/>
</dbReference>
<dbReference type="InterPro" id="IPR029056">
    <property type="entry name" value="Ribokinase-like"/>
</dbReference>
<dbReference type="SUPFAM" id="SSF53613">
    <property type="entry name" value="Ribokinase-like"/>
    <property type="match status" value="1"/>
</dbReference>
<dbReference type="InterPro" id="IPR002139">
    <property type="entry name" value="Ribo/fructo_kinase"/>
</dbReference>
<dbReference type="PRINTS" id="PR00990">
    <property type="entry name" value="RIBOKINASE"/>
</dbReference>
<evidence type="ECO:0000256" key="1">
    <source>
        <dbReference type="ARBA" id="ARBA00010688"/>
    </source>
</evidence>
<sequence>MAKGLLLAGEPMGLLIAQSEGPLDSVSGYSLAVAGAEFNVATGAARLGHYVSYLTKVGDDPFGKLITRTLRNNKIDDSNVLFTTERTTGFMLKGKVSKGDPQIFYFRKGSAASTLSPEDVEHIDFSKFSHIHLTGIFPALTDSTRAAMMTLIQKAREAKLFISFDPNLRPQLWPSQEVMVETLNKLATYADLVLPGEGEGKILCGSSDPKAISDFYQKLGAKTVVTKLGPKGAFVRDGDREITVPGFIIDKVVDTVGAGDGFACGVITGLMEELSIEQAAERGCAIGAIQCTFSGDNEGLPTPEQLKAFMQSHKRVSL</sequence>
<dbReference type="Proteomes" id="UP000733611">
    <property type="component" value="Unassembled WGS sequence"/>
</dbReference>
<evidence type="ECO:0000256" key="2">
    <source>
        <dbReference type="ARBA" id="ARBA00022679"/>
    </source>
</evidence>
<dbReference type="AlphaFoldDB" id="A0A948TI85"/>
<dbReference type="CDD" id="cd01166">
    <property type="entry name" value="KdgK"/>
    <property type="match status" value="1"/>
</dbReference>
<evidence type="ECO:0000259" key="4">
    <source>
        <dbReference type="Pfam" id="PF00294"/>
    </source>
</evidence>
<protein>
    <submittedName>
        <fullName evidence="5">Sugar kinase</fullName>
    </submittedName>
</protein>
<dbReference type="PANTHER" id="PTHR43085:SF57">
    <property type="entry name" value="CARBOHYDRATE KINASE PFKB DOMAIN-CONTAINING PROTEIN"/>
    <property type="match status" value="1"/>
</dbReference>
<dbReference type="Pfam" id="PF00294">
    <property type="entry name" value="PfkB"/>
    <property type="match status" value="1"/>
</dbReference>
<evidence type="ECO:0000313" key="5">
    <source>
        <dbReference type="EMBL" id="MBU3845257.1"/>
    </source>
</evidence>
<evidence type="ECO:0000313" key="6">
    <source>
        <dbReference type="Proteomes" id="UP000733611"/>
    </source>
</evidence>
<name>A0A948TI85_9GAMM</name>
<reference evidence="5" key="1">
    <citation type="journal article" date="2021" name="PeerJ">
        <title>Extensive microbial diversity within the chicken gut microbiome revealed by metagenomics and culture.</title>
        <authorList>
            <person name="Gilroy R."/>
            <person name="Ravi A."/>
            <person name="Getino M."/>
            <person name="Pursley I."/>
            <person name="Horton D.L."/>
            <person name="Alikhan N.F."/>
            <person name="Baker D."/>
            <person name="Gharbi K."/>
            <person name="Hall N."/>
            <person name="Watson M."/>
            <person name="Adriaenssens E.M."/>
            <person name="Foster-Nyarko E."/>
            <person name="Jarju S."/>
            <person name="Secka A."/>
            <person name="Antonio M."/>
            <person name="Oren A."/>
            <person name="Chaudhuri R.R."/>
            <person name="La Ragione R."/>
            <person name="Hildebrand F."/>
            <person name="Pallen M.J."/>
        </authorList>
    </citation>
    <scope>NUCLEOTIDE SEQUENCE</scope>
    <source>
        <strain evidence="5">378</strain>
    </source>
</reference>
<comment type="similarity">
    <text evidence="1">Belongs to the carbohydrate kinase PfkB family.</text>
</comment>
<proteinExistence type="inferred from homology"/>
<dbReference type="Gene3D" id="3.40.1190.20">
    <property type="match status" value="1"/>
</dbReference>
<dbReference type="EMBL" id="JAHLFE010000214">
    <property type="protein sequence ID" value="MBU3845257.1"/>
    <property type="molecule type" value="Genomic_DNA"/>
</dbReference>
<dbReference type="PANTHER" id="PTHR43085">
    <property type="entry name" value="HEXOKINASE FAMILY MEMBER"/>
    <property type="match status" value="1"/>
</dbReference>
<comment type="caution">
    <text evidence="5">The sequence shown here is derived from an EMBL/GenBank/DDBJ whole genome shotgun (WGS) entry which is preliminary data.</text>
</comment>
<keyword evidence="2" id="KW-0808">Transferase</keyword>
<dbReference type="InterPro" id="IPR011611">
    <property type="entry name" value="PfkB_dom"/>
</dbReference>
<organism evidence="5 6">
    <name type="scientific">Candidatus Anaerobiospirillum pullicola</name>
    <dbReference type="NCBI Taxonomy" id="2838451"/>
    <lineage>
        <taxon>Bacteria</taxon>
        <taxon>Pseudomonadati</taxon>
        <taxon>Pseudomonadota</taxon>
        <taxon>Gammaproteobacteria</taxon>
        <taxon>Aeromonadales</taxon>
        <taxon>Succinivibrionaceae</taxon>
        <taxon>Anaerobiospirillum</taxon>
    </lineage>
</organism>
<keyword evidence="3 5" id="KW-0418">Kinase</keyword>
<dbReference type="InterPro" id="IPR050306">
    <property type="entry name" value="PfkB_Carbo_kinase"/>
</dbReference>
<accession>A0A948TI85</accession>
<gene>
    <name evidence="5" type="ORF">H9847_10425</name>
</gene>